<sequence length="164" mass="18991">MNVFRVSSTAPIIIFYGQGKSTLRTALMEYVKNVDITLICFSIDTYMWQWLESHSTKTVASLVVQPGSDFRNIIDCSHKYNNVYSVLVRCTQDQILTLQRFVRSYARVDGIFDSDQRLLVKLFIDLTLISEELGDEQREDAKNEFAAQKHYDRALKFCALVKKM</sequence>
<organism evidence="1 2">
    <name type="scientific">Adineta ricciae</name>
    <name type="common">Rotifer</name>
    <dbReference type="NCBI Taxonomy" id="249248"/>
    <lineage>
        <taxon>Eukaryota</taxon>
        <taxon>Metazoa</taxon>
        <taxon>Spiralia</taxon>
        <taxon>Gnathifera</taxon>
        <taxon>Rotifera</taxon>
        <taxon>Eurotatoria</taxon>
        <taxon>Bdelloidea</taxon>
        <taxon>Adinetida</taxon>
        <taxon>Adinetidae</taxon>
        <taxon>Adineta</taxon>
    </lineage>
</organism>
<name>A0A813XGG9_ADIRI</name>
<accession>A0A813XGG9</accession>
<dbReference type="AlphaFoldDB" id="A0A813XGG9"/>
<evidence type="ECO:0000313" key="2">
    <source>
        <dbReference type="Proteomes" id="UP000663828"/>
    </source>
</evidence>
<keyword evidence="2" id="KW-1185">Reference proteome</keyword>
<evidence type="ECO:0000313" key="1">
    <source>
        <dbReference type="EMBL" id="CAF0864924.1"/>
    </source>
</evidence>
<dbReference type="Proteomes" id="UP000663828">
    <property type="component" value="Unassembled WGS sequence"/>
</dbReference>
<proteinExistence type="predicted"/>
<gene>
    <name evidence="1" type="ORF">XAT740_LOCUS6184</name>
</gene>
<comment type="caution">
    <text evidence="1">The sequence shown here is derived from an EMBL/GenBank/DDBJ whole genome shotgun (WGS) entry which is preliminary data.</text>
</comment>
<dbReference type="EMBL" id="CAJNOR010000279">
    <property type="protein sequence ID" value="CAF0864924.1"/>
    <property type="molecule type" value="Genomic_DNA"/>
</dbReference>
<reference evidence="1" key="1">
    <citation type="submission" date="2021-02" db="EMBL/GenBank/DDBJ databases">
        <authorList>
            <person name="Nowell W R."/>
        </authorList>
    </citation>
    <scope>NUCLEOTIDE SEQUENCE</scope>
</reference>
<protein>
    <submittedName>
        <fullName evidence="1">Uncharacterized protein</fullName>
    </submittedName>
</protein>